<evidence type="ECO:0000259" key="1">
    <source>
        <dbReference type="SMART" id="SM00849"/>
    </source>
</evidence>
<dbReference type="RefSeq" id="WP_152261117.1">
    <property type="nucleotide sequence ID" value="NZ_CP045143.1"/>
</dbReference>
<dbReference type="EMBL" id="CP045143">
    <property type="protein sequence ID" value="QFR24108.1"/>
    <property type="molecule type" value="Genomic_DNA"/>
</dbReference>
<dbReference type="Proteomes" id="UP000326779">
    <property type="component" value="Chromosome"/>
</dbReference>
<sequence>MVGLTVIGSGSSGNCYVLDNGTDQLMIEAGLPWKRVGPKLGFDYSRIKGLLVTHEHGDHAKYIKQYLQHTSAPVYMTLGTALALKMGSYRLVVIKARKSFHVGTWTVTPFETEHDAAEPVGFLLDAPAGDRVLYVTDTYFVRYRFSDVTMMMVEMNYSEQEVALNHADGLLPSALEKRIQRSHMAEATALEFIEANVSPKLQQVILIHTSQANSNPVDFVRKTEEITGVPVYIAGR</sequence>
<dbReference type="AlphaFoldDB" id="A0A5P8M6H2"/>
<accession>A0A5P8M6H2</accession>
<dbReference type="InterPro" id="IPR036866">
    <property type="entry name" value="RibonucZ/Hydroxyglut_hydro"/>
</dbReference>
<dbReference type="Gene3D" id="3.60.15.10">
    <property type="entry name" value="Ribonuclease Z/Hydroxyacylglutathione hydrolase-like"/>
    <property type="match status" value="1"/>
</dbReference>
<dbReference type="PANTHER" id="PTHR47619">
    <property type="entry name" value="METALLO-HYDROLASE YYCJ-RELATED"/>
    <property type="match status" value="1"/>
</dbReference>
<keyword evidence="2" id="KW-0378">Hydrolase</keyword>
<name>A0A5P8M6H2_9LACO</name>
<evidence type="ECO:0000313" key="2">
    <source>
        <dbReference type="EMBL" id="QFR24108.1"/>
    </source>
</evidence>
<reference evidence="2 3" key="1">
    <citation type="submission" date="2019-10" db="EMBL/GenBank/DDBJ databases">
        <title>The completed genome of Lactobacillus harbinensis M1.</title>
        <authorList>
            <person name="Zheng Y."/>
        </authorList>
    </citation>
    <scope>NUCLEOTIDE SEQUENCE [LARGE SCALE GENOMIC DNA]</scope>
    <source>
        <strain evidence="2 3">M1</strain>
    </source>
</reference>
<dbReference type="SMART" id="SM00849">
    <property type="entry name" value="Lactamase_B"/>
    <property type="match status" value="1"/>
</dbReference>
<dbReference type="PANTHER" id="PTHR47619:SF1">
    <property type="entry name" value="EXODEOXYRIBONUCLEASE WALJ"/>
    <property type="match status" value="1"/>
</dbReference>
<dbReference type="Pfam" id="PF12706">
    <property type="entry name" value="Lactamase_B_2"/>
    <property type="match status" value="1"/>
</dbReference>
<dbReference type="InterPro" id="IPR052533">
    <property type="entry name" value="WalJ/YycJ-like"/>
</dbReference>
<dbReference type="SUPFAM" id="SSF56281">
    <property type="entry name" value="Metallo-hydrolase/oxidoreductase"/>
    <property type="match status" value="1"/>
</dbReference>
<proteinExistence type="predicted"/>
<protein>
    <submittedName>
        <fullName evidence="2">MBL fold metallo-hydrolase</fullName>
    </submittedName>
</protein>
<evidence type="ECO:0000313" key="3">
    <source>
        <dbReference type="Proteomes" id="UP000326779"/>
    </source>
</evidence>
<dbReference type="GO" id="GO:0016787">
    <property type="term" value="F:hydrolase activity"/>
    <property type="evidence" value="ECO:0007669"/>
    <property type="project" value="UniProtKB-KW"/>
</dbReference>
<dbReference type="KEGG" id="lhb:D1010_12330"/>
<dbReference type="InterPro" id="IPR001279">
    <property type="entry name" value="Metallo-B-lactamas"/>
</dbReference>
<gene>
    <name evidence="2" type="ORF">D1010_12330</name>
</gene>
<feature type="domain" description="Metallo-beta-lactamase" evidence="1">
    <location>
        <begin position="12"/>
        <end position="183"/>
    </location>
</feature>
<organism evidence="2 3">
    <name type="scientific">Schleiferilactobacillus harbinensis</name>
    <dbReference type="NCBI Taxonomy" id="304207"/>
    <lineage>
        <taxon>Bacteria</taxon>
        <taxon>Bacillati</taxon>
        <taxon>Bacillota</taxon>
        <taxon>Bacilli</taxon>
        <taxon>Lactobacillales</taxon>
        <taxon>Lactobacillaceae</taxon>
        <taxon>Schleiferilactobacillus</taxon>
    </lineage>
</organism>